<dbReference type="GO" id="GO:0030497">
    <property type="term" value="P:fatty acid elongation"/>
    <property type="evidence" value="ECO:0007669"/>
    <property type="project" value="TreeGrafter"/>
</dbReference>
<keyword evidence="8 14" id="KW-1133">Transmembrane helix</keyword>
<keyword evidence="14" id="KW-0256">Endoplasmic reticulum</keyword>
<reference evidence="15" key="1">
    <citation type="journal article" date="2020" name="BMC Genomics">
        <title>Correction to: Identification and distribution of gene clusters required for synthesis of sphingolipid metabolism inhibitors in diverse species of the filamentous fungus Fusarium.</title>
        <authorList>
            <person name="Kim H.S."/>
            <person name="Lohmar J.M."/>
            <person name="Busman M."/>
            <person name="Brown D.W."/>
            <person name="Naumann T.A."/>
            <person name="Divon H.H."/>
            <person name="Lysoe E."/>
            <person name="Uhlig S."/>
            <person name="Proctor R.H."/>
        </authorList>
    </citation>
    <scope>NUCLEOTIDE SEQUENCE</scope>
    <source>
        <strain evidence="15">NRRL 20472</strain>
    </source>
</reference>
<keyword evidence="10 14" id="KW-0472">Membrane</keyword>
<comment type="catalytic activity">
    <reaction evidence="13 14">
        <text>a very-long-chain (3R)-3-hydroxyacyl-CoA = a very-long-chain (2E)-enoyl-CoA + H2O</text>
        <dbReference type="Rhea" id="RHEA:45812"/>
        <dbReference type="ChEBI" id="CHEBI:15377"/>
        <dbReference type="ChEBI" id="CHEBI:83728"/>
        <dbReference type="ChEBI" id="CHEBI:85440"/>
        <dbReference type="EC" id="4.2.1.134"/>
    </reaction>
</comment>
<keyword evidence="11 14" id="KW-0275">Fatty acid biosynthesis</keyword>
<dbReference type="Pfam" id="PF04387">
    <property type="entry name" value="PTPLA"/>
    <property type="match status" value="1"/>
</dbReference>
<evidence type="ECO:0000256" key="2">
    <source>
        <dbReference type="ARBA" id="ARBA00005194"/>
    </source>
</evidence>
<comment type="subcellular location">
    <subcellularLocation>
        <location evidence="14">Endoplasmic reticulum membrane</location>
        <topology evidence="14">Multi-pass membrane protein</topology>
    </subcellularLocation>
    <subcellularLocation>
        <location evidence="1">Membrane</location>
        <topology evidence="1">Multi-pass membrane protein</topology>
    </subcellularLocation>
</comment>
<keyword evidence="6 14" id="KW-0812">Transmembrane</keyword>
<sequence>MDMVQLTSETQPTKARPAPKPATYLFLYNTLSALLRTGILLRTAHLWLNQGNGAVWDELNATARWSETLTAVEVIHAATGLVRAAPATTALQVAGRNTIVWAITRNYPAVARREIAYTLMLMAWNAADAVRYLYFAFQTGTGSVPSALSWLRYNMFIVLYPIGILSEMRLVYEVIFPSQARNPVYQYLLWFGLAIYVPAFYVLFGHMLSQRAKMNRTNRMKQT</sequence>
<keyword evidence="5 14" id="KW-0444">Lipid biosynthesis</keyword>
<evidence type="ECO:0000256" key="12">
    <source>
        <dbReference type="ARBA" id="ARBA00023239"/>
    </source>
</evidence>
<dbReference type="GO" id="GO:0042761">
    <property type="term" value="P:very long-chain fatty acid biosynthetic process"/>
    <property type="evidence" value="ECO:0007669"/>
    <property type="project" value="TreeGrafter"/>
</dbReference>
<dbReference type="OrthoDB" id="46988at2759"/>
<evidence type="ECO:0000256" key="1">
    <source>
        <dbReference type="ARBA" id="ARBA00004141"/>
    </source>
</evidence>
<keyword evidence="9 14" id="KW-0443">Lipid metabolism</keyword>
<keyword evidence="12 14" id="KW-0456">Lyase</keyword>
<accession>A0A8H4T0Y8</accession>
<name>A0A8H4T0Y8_9HYPO</name>
<organism evidence="15 16">
    <name type="scientific">Fusarium sarcochroum</name>
    <dbReference type="NCBI Taxonomy" id="1208366"/>
    <lineage>
        <taxon>Eukaryota</taxon>
        <taxon>Fungi</taxon>
        <taxon>Dikarya</taxon>
        <taxon>Ascomycota</taxon>
        <taxon>Pezizomycotina</taxon>
        <taxon>Sordariomycetes</taxon>
        <taxon>Hypocreomycetidae</taxon>
        <taxon>Hypocreales</taxon>
        <taxon>Nectriaceae</taxon>
        <taxon>Fusarium</taxon>
        <taxon>Fusarium lateritium species complex</taxon>
    </lineage>
</organism>
<dbReference type="UniPathway" id="UPA00094"/>
<dbReference type="PANTHER" id="PTHR11035:SF3">
    <property type="entry name" value="VERY-LONG-CHAIN (3R)-3-HYDROXYACYL-COA DEHYDRATASE"/>
    <property type="match status" value="1"/>
</dbReference>
<reference evidence="15" key="2">
    <citation type="submission" date="2020-05" db="EMBL/GenBank/DDBJ databases">
        <authorList>
            <person name="Kim H.-S."/>
            <person name="Proctor R.H."/>
            <person name="Brown D.W."/>
        </authorList>
    </citation>
    <scope>NUCLEOTIDE SEQUENCE</scope>
    <source>
        <strain evidence="15">NRRL 20472</strain>
    </source>
</reference>
<evidence type="ECO:0000256" key="10">
    <source>
        <dbReference type="ARBA" id="ARBA00023136"/>
    </source>
</evidence>
<evidence type="ECO:0000256" key="11">
    <source>
        <dbReference type="ARBA" id="ARBA00023160"/>
    </source>
</evidence>
<dbReference type="GO" id="GO:0102158">
    <property type="term" value="F:very-long-chain (3R)-3-hydroxyacyl-CoA dehydratase activity"/>
    <property type="evidence" value="ECO:0007669"/>
    <property type="project" value="UniProtKB-EC"/>
</dbReference>
<evidence type="ECO:0000256" key="14">
    <source>
        <dbReference type="RuleBase" id="RU363109"/>
    </source>
</evidence>
<dbReference type="InterPro" id="IPR007482">
    <property type="entry name" value="Tyr_Pase-like_PTPLA"/>
</dbReference>
<proteinExistence type="inferred from homology"/>
<feature type="transmembrane region" description="Helical" evidence="14">
    <location>
        <begin position="153"/>
        <end position="172"/>
    </location>
</feature>
<evidence type="ECO:0000256" key="3">
    <source>
        <dbReference type="ARBA" id="ARBA00007811"/>
    </source>
</evidence>
<comment type="caution">
    <text evidence="15">The sequence shown here is derived from an EMBL/GenBank/DDBJ whole genome shotgun (WGS) entry which is preliminary data.</text>
</comment>
<comment type="pathway">
    <text evidence="2 14">Lipid metabolism; fatty acid biosynthesis.</text>
</comment>
<comment type="caution">
    <text evidence="14">Lacks conserved residue(s) required for the propagation of feature annotation.</text>
</comment>
<keyword evidence="16" id="KW-1185">Reference proteome</keyword>
<dbReference type="Proteomes" id="UP000622797">
    <property type="component" value="Unassembled WGS sequence"/>
</dbReference>
<dbReference type="EMBL" id="JABEXW010001016">
    <property type="protein sequence ID" value="KAF4949223.1"/>
    <property type="molecule type" value="Genomic_DNA"/>
</dbReference>
<evidence type="ECO:0000256" key="9">
    <source>
        <dbReference type="ARBA" id="ARBA00023098"/>
    </source>
</evidence>
<evidence type="ECO:0000256" key="13">
    <source>
        <dbReference type="ARBA" id="ARBA00036671"/>
    </source>
</evidence>
<gene>
    <name evidence="15" type="ORF">FSARC_13529</name>
</gene>
<evidence type="ECO:0000313" key="16">
    <source>
        <dbReference type="Proteomes" id="UP000622797"/>
    </source>
</evidence>
<evidence type="ECO:0000256" key="4">
    <source>
        <dbReference type="ARBA" id="ARBA00013122"/>
    </source>
</evidence>
<dbReference type="AlphaFoldDB" id="A0A8H4T0Y8"/>
<dbReference type="GO" id="GO:0005789">
    <property type="term" value="C:endoplasmic reticulum membrane"/>
    <property type="evidence" value="ECO:0007669"/>
    <property type="project" value="UniProtKB-SubCell"/>
</dbReference>
<dbReference type="EC" id="4.2.1.134" evidence="4 14"/>
<comment type="similarity">
    <text evidence="3 14">Belongs to the very long-chain fatty acids dehydratase HACD family.</text>
</comment>
<keyword evidence="7 14" id="KW-0276">Fatty acid metabolism</keyword>
<evidence type="ECO:0000313" key="15">
    <source>
        <dbReference type="EMBL" id="KAF4949223.1"/>
    </source>
</evidence>
<evidence type="ECO:0000256" key="8">
    <source>
        <dbReference type="ARBA" id="ARBA00022989"/>
    </source>
</evidence>
<protein>
    <recommendedName>
        <fullName evidence="4 14">Very-long-chain (3R)-3-hydroxyacyl-CoA dehydratase</fullName>
        <ecNumber evidence="4 14">4.2.1.134</ecNumber>
    </recommendedName>
</protein>
<evidence type="ECO:0000256" key="5">
    <source>
        <dbReference type="ARBA" id="ARBA00022516"/>
    </source>
</evidence>
<dbReference type="GO" id="GO:0030148">
    <property type="term" value="P:sphingolipid biosynthetic process"/>
    <property type="evidence" value="ECO:0007669"/>
    <property type="project" value="TreeGrafter"/>
</dbReference>
<evidence type="ECO:0000256" key="7">
    <source>
        <dbReference type="ARBA" id="ARBA00022832"/>
    </source>
</evidence>
<feature type="transmembrane region" description="Helical" evidence="14">
    <location>
        <begin position="184"/>
        <end position="204"/>
    </location>
</feature>
<dbReference type="PANTHER" id="PTHR11035">
    <property type="entry name" value="VERY-LONG-CHAIN (3R)-3-HYDROXYACYL-COA DEHYDRATASE"/>
    <property type="match status" value="1"/>
</dbReference>
<evidence type="ECO:0000256" key="6">
    <source>
        <dbReference type="ARBA" id="ARBA00022692"/>
    </source>
</evidence>
<comment type="function">
    <text evidence="14">Catalyzes the third of the four reactions of the long-chain fatty acids elongation cycle. This endoplasmic reticulum-bound enzymatic process, allows the addition of two carbons to the chain of long- and very long-chain fatty acids/VLCFAs per cycle. This enzyme catalyzes the dehydration of the 3-hydroxyacyl-CoA intermediate into trans-2,3-enoyl-CoA, within each cycle of fatty acid elongation. Thereby, it participates to the production of VLCFAs of different chain lengths that are involved in multiple biological processes as precursors of membrane lipids and lipid mediators.</text>
</comment>